<reference evidence="1 2" key="1">
    <citation type="submission" date="2020-08" db="EMBL/GenBank/DDBJ databases">
        <title>Sphingomonas sp. sand1-3 16S ribosomal RNA gene Genome sequencing and assembly.</title>
        <authorList>
            <person name="Kang M."/>
        </authorList>
    </citation>
    <scope>NUCLEOTIDE SEQUENCE [LARGE SCALE GENOMIC DNA]</scope>
    <source>
        <strain evidence="2">sand1-3</strain>
    </source>
</reference>
<protein>
    <submittedName>
        <fullName evidence="1">Uncharacterized protein</fullName>
    </submittedName>
</protein>
<dbReference type="Proteomes" id="UP000515861">
    <property type="component" value="Chromosome"/>
</dbReference>
<proteinExistence type="predicted"/>
<dbReference type="KEGG" id="ssau:H8M03_02975"/>
<keyword evidence="2" id="KW-1185">Reference proteome</keyword>
<evidence type="ECO:0000313" key="1">
    <source>
        <dbReference type="EMBL" id="QNM83325.1"/>
    </source>
</evidence>
<dbReference type="RefSeq" id="WP_187480280.1">
    <property type="nucleotide sequence ID" value="NZ_CP060697.1"/>
</dbReference>
<sequence length="98" mass="10657">MTDDVPGRRTWRVGPPTRGTPGSLYDFVRRALCAAGGSCPRQELFDLIHADPAMKARLNDSRGFAALLNNMRHSGDILIDGETVTASPRTLRRMSGCG</sequence>
<evidence type="ECO:0000313" key="2">
    <source>
        <dbReference type="Proteomes" id="UP000515861"/>
    </source>
</evidence>
<name>A0A7G9L3X6_9SPHN</name>
<accession>A0A7G9L3X6</accession>
<dbReference type="EMBL" id="CP060697">
    <property type="protein sequence ID" value="QNM83325.1"/>
    <property type="molecule type" value="Genomic_DNA"/>
</dbReference>
<gene>
    <name evidence="1" type="ORF">H8M03_02975</name>
</gene>
<organism evidence="1 2">
    <name type="scientific">Sphingomonas sabuli</name>
    <dbReference type="NCBI Taxonomy" id="2764186"/>
    <lineage>
        <taxon>Bacteria</taxon>
        <taxon>Pseudomonadati</taxon>
        <taxon>Pseudomonadota</taxon>
        <taxon>Alphaproteobacteria</taxon>
        <taxon>Sphingomonadales</taxon>
        <taxon>Sphingomonadaceae</taxon>
        <taxon>Sphingomonas</taxon>
    </lineage>
</organism>
<dbReference type="AlphaFoldDB" id="A0A7G9L3X6"/>